<organism evidence="7 8">
    <name type="scientific">Teichococcus deserti</name>
    <dbReference type="NCBI Taxonomy" id="1817963"/>
    <lineage>
        <taxon>Bacteria</taxon>
        <taxon>Pseudomonadati</taxon>
        <taxon>Pseudomonadota</taxon>
        <taxon>Alphaproteobacteria</taxon>
        <taxon>Acetobacterales</taxon>
        <taxon>Roseomonadaceae</taxon>
        <taxon>Roseomonas</taxon>
    </lineage>
</organism>
<dbReference type="Proteomes" id="UP000188879">
    <property type="component" value="Unassembled WGS sequence"/>
</dbReference>
<dbReference type="InterPro" id="IPR010432">
    <property type="entry name" value="RDD"/>
</dbReference>
<comment type="subcellular location">
    <subcellularLocation>
        <location evidence="1">Membrane</location>
        <topology evidence="1">Multi-pass membrane protein</topology>
    </subcellularLocation>
</comment>
<dbReference type="PANTHER" id="PTHR38480">
    <property type="entry name" value="SLR0254 PROTEIN"/>
    <property type="match status" value="1"/>
</dbReference>
<name>A0A1V2H021_9PROT</name>
<dbReference type="Pfam" id="PF06271">
    <property type="entry name" value="RDD"/>
    <property type="match status" value="1"/>
</dbReference>
<dbReference type="GO" id="GO:0016020">
    <property type="term" value="C:membrane"/>
    <property type="evidence" value="ECO:0007669"/>
    <property type="project" value="UniProtKB-SubCell"/>
</dbReference>
<feature type="transmembrane region" description="Helical" evidence="5">
    <location>
        <begin position="149"/>
        <end position="170"/>
    </location>
</feature>
<protein>
    <recommendedName>
        <fullName evidence="6">RDD domain-containing protein</fullName>
    </recommendedName>
</protein>
<evidence type="ECO:0000256" key="4">
    <source>
        <dbReference type="ARBA" id="ARBA00023136"/>
    </source>
</evidence>
<dbReference type="RefSeq" id="WP_076958316.1">
    <property type="nucleotide sequence ID" value="NZ_MLCO01000160.1"/>
</dbReference>
<accession>A0A1V2H021</accession>
<gene>
    <name evidence="7" type="ORF">BKE38_15905</name>
</gene>
<comment type="caution">
    <text evidence="7">The sequence shown here is derived from an EMBL/GenBank/DDBJ whole genome shotgun (WGS) entry which is preliminary data.</text>
</comment>
<sequence>MSTTAKPAAAREPGRTRRFVTPEGVDLRLTLGEASERAAAFLIDLLVMVAILTAITILCWAMLTGGRHADLPLPAIIWLLSFFLLRSFYFTVFELRPSNATPGKRLMGLRVAARDGGRLGADAIFARNLMREVEIFLPVTMFFAGDDQVSGWIAAAGLVWTGIFLFFPLFNRDRLRVGDLLAGTWVVKLPRRALLADLATTPAAAGPGFTTGQLRAYGVKELQVLETVLRQNRDATVREVAERIRRKIDWHGEAMPDAAFLQAYYLALRRELEGKLLFGKRRRDKHDT</sequence>
<reference evidence="7 8" key="1">
    <citation type="submission" date="2016-10" db="EMBL/GenBank/DDBJ databases">
        <title>Draft Genome sequence of Roseomonas sp. strain M3.</title>
        <authorList>
            <person name="Subhash Y."/>
            <person name="Lee S."/>
        </authorList>
    </citation>
    <scope>NUCLEOTIDE SEQUENCE [LARGE SCALE GENOMIC DNA]</scope>
    <source>
        <strain evidence="7 8">M3</strain>
    </source>
</reference>
<dbReference type="AlphaFoldDB" id="A0A1V2H021"/>
<dbReference type="PANTHER" id="PTHR38480:SF1">
    <property type="entry name" value="SLR0254 PROTEIN"/>
    <property type="match status" value="1"/>
</dbReference>
<feature type="transmembrane region" description="Helical" evidence="5">
    <location>
        <begin position="38"/>
        <end position="63"/>
    </location>
</feature>
<evidence type="ECO:0000256" key="3">
    <source>
        <dbReference type="ARBA" id="ARBA00022989"/>
    </source>
</evidence>
<dbReference type="EMBL" id="MLCO01000160">
    <property type="protein sequence ID" value="ONG51572.1"/>
    <property type="molecule type" value="Genomic_DNA"/>
</dbReference>
<keyword evidence="4 5" id="KW-0472">Membrane</keyword>
<keyword evidence="2 5" id="KW-0812">Transmembrane</keyword>
<evidence type="ECO:0000256" key="2">
    <source>
        <dbReference type="ARBA" id="ARBA00022692"/>
    </source>
</evidence>
<evidence type="ECO:0000256" key="5">
    <source>
        <dbReference type="SAM" id="Phobius"/>
    </source>
</evidence>
<proteinExistence type="predicted"/>
<feature type="transmembrane region" description="Helical" evidence="5">
    <location>
        <begin position="75"/>
        <end position="93"/>
    </location>
</feature>
<dbReference type="OrthoDB" id="9787732at2"/>
<evidence type="ECO:0000256" key="1">
    <source>
        <dbReference type="ARBA" id="ARBA00004141"/>
    </source>
</evidence>
<feature type="domain" description="RDD" evidence="6">
    <location>
        <begin position="34"/>
        <end position="183"/>
    </location>
</feature>
<evidence type="ECO:0000313" key="7">
    <source>
        <dbReference type="EMBL" id="ONG51572.1"/>
    </source>
</evidence>
<keyword evidence="8" id="KW-1185">Reference proteome</keyword>
<evidence type="ECO:0000259" key="6">
    <source>
        <dbReference type="Pfam" id="PF06271"/>
    </source>
</evidence>
<keyword evidence="3 5" id="KW-1133">Transmembrane helix</keyword>
<evidence type="ECO:0000313" key="8">
    <source>
        <dbReference type="Proteomes" id="UP000188879"/>
    </source>
</evidence>